<feature type="region of interest" description="Disordered" evidence="6">
    <location>
        <begin position="145"/>
        <end position="186"/>
    </location>
</feature>
<evidence type="ECO:0000256" key="1">
    <source>
        <dbReference type="ARBA" id="ARBA00006581"/>
    </source>
</evidence>
<keyword evidence="9" id="KW-1185">Reference proteome</keyword>
<comment type="caution">
    <text evidence="8">The sequence shown here is derived from an EMBL/GenBank/DDBJ whole genome shotgun (WGS) entry which is preliminary data.</text>
</comment>
<feature type="binding site" evidence="5">
    <location>
        <position position="88"/>
    </location>
    <ligand>
        <name>substrate</name>
    </ligand>
</feature>
<evidence type="ECO:0000313" key="8">
    <source>
        <dbReference type="EMBL" id="GAA0866766.1"/>
    </source>
</evidence>
<dbReference type="InterPro" id="IPR036157">
    <property type="entry name" value="dUTPase-like_sf"/>
</dbReference>
<keyword evidence="5" id="KW-0460">Magnesium</keyword>
<dbReference type="HAMAP" id="MF_00116">
    <property type="entry name" value="dUTPase_bact"/>
    <property type="match status" value="1"/>
</dbReference>
<dbReference type="NCBIfam" id="NF001862">
    <property type="entry name" value="PRK00601.1"/>
    <property type="match status" value="1"/>
</dbReference>
<evidence type="ECO:0000313" key="9">
    <source>
        <dbReference type="Proteomes" id="UP001500738"/>
    </source>
</evidence>
<comment type="cofactor">
    <cofactor evidence="5">
        <name>Mg(2+)</name>
        <dbReference type="ChEBI" id="CHEBI:18420"/>
    </cofactor>
</comment>
<dbReference type="Gene3D" id="2.70.40.10">
    <property type="match status" value="1"/>
</dbReference>
<dbReference type="EC" id="3.6.1.23" evidence="5"/>
<evidence type="ECO:0000256" key="3">
    <source>
        <dbReference type="ARBA" id="ARBA00023080"/>
    </source>
</evidence>
<comment type="pathway">
    <text evidence="5">Pyrimidine metabolism; dUMP biosynthesis; dUMP from dCTP (dUTP route): step 2/2.</text>
</comment>
<evidence type="ECO:0000256" key="5">
    <source>
        <dbReference type="HAMAP-Rule" id="MF_00116"/>
    </source>
</evidence>
<gene>
    <name evidence="5 8" type="primary">dut</name>
    <name evidence="8" type="ORF">GCM10009115_31430</name>
</gene>
<dbReference type="CDD" id="cd07557">
    <property type="entry name" value="trimeric_dUTPase"/>
    <property type="match status" value="1"/>
</dbReference>
<keyword evidence="2 5" id="KW-0378">Hydrolase</keyword>
<dbReference type="InterPro" id="IPR008181">
    <property type="entry name" value="dUTPase"/>
</dbReference>
<evidence type="ECO:0000256" key="4">
    <source>
        <dbReference type="ARBA" id="ARBA00047686"/>
    </source>
</evidence>
<dbReference type="Pfam" id="PF00692">
    <property type="entry name" value="dUTPase"/>
    <property type="match status" value="1"/>
</dbReference>
<comment type="function">
    <text evidence="5">This enzyme is involved in nucleotide metabolism: it produces dUMP, the immediate precursor of thymidine nucleotides and it decreases the intracellular concentration of dUTP so that uracil cannot be incorporated into DNA.</text>
</comment>
<proteinExistence type="inferred from homology"/>
<dbReference type="EMBL" id="BAAAFE010000009">
    <property type="protein sequence ID" value="GAA0866766.1"/>
    <property type="molecule type" value="Genomic_DNA"/>
</dbReference>
<dbReference type="InterPro" id="IPR029054">
    <property type="entry name" value="dUTPase-like"/>
</dbReference>
<reference evidence="8 9" key="1">
    <citation type="journal article" date="2019" name="Int. J. Syst. Evol. Microbiol.">
        <title>The Global Catalogue of Microorganisms (GCM) 10K type strain sequencing project: providing services to taxonomists for standard genome sequencing and annotation.</title>
        <authorList>
            <consortium name="The Broad Institute Genomics Platform"/>
            <consortium name="The Broad Institute Genome Sequencing Center for Infectious Disease"/>
            <person name="Wu L."/>
            <person name="Ma J."/>
        </authorList>
    </citation>
    <scope>NUCLEOTIDE SEQUENCE [LARGE SCALE GENOMIC DNA]</scope>
    <source>
        <strain evidence="8 9">JCM 15910</strain>
    </source>
</reference>
<organism evidence="8 9">
    <name type="scientific">Sphingopyxis soli</name>
    <dbReference type="NCBI Taxonomy" id="592051"/>
    <lineage>
        <taxon>Bacteria</taxon>
        <taxon>Pseudomonadati</taxon>
        <taxon>Pseudomonadota</taxon>
        <taxon>Alphaproteobacteria</taxon>
        <taxon>Sphingomonadales</taxon>
        <taxon>Sphingomonadaceae</taxon>
        <taxon>Sphingopyxis</taxon>
    </lineage>
</organism>
<dbReference type="SUPFAM" id="SSF51283">
    <property type="entry name" value="dUTPase-like"/>
    <property type="match status" value="1"/>
</dbReference>
<feature type="binding site" evidence="5">
    <location>
        <begin position="92"/>
        <end position="94"/>
    </location>
    <ligand>
        <name>substrate</name>
    </ligand>
</feature>
<keyword evidence="3 5" id="KW-0546">Nucleotide metabolism</keyword>
<accession>A0ABN1MBR5</accession>
<dbReference type="Proteomes" id="UP001500738">
    <property type="component" value="Unassembled WGS sequence"/>
</dbReference>
<comment type="caution">
    <text evidence="5">Lacks conserved residue(s) required for the propagation of feature annotation.</text>
</comment>
<protein>
    <recommendedName>
        <fullName evidence="5">Deoxyuridine 5'-triphosphate nucleotidohydrolase</fullName>
        <shortName evidence="5">dUTPase</shortName>
        <ecNumber evidence="5">3.6.1.23</ecNumber>
    </recommendedName>
    <alternativeName>
        <fullName evidence="5">dUTP pyrophosphatase</fullName>
    </alternativeName>
</protein>
<feature type="binding site" evidence="5">
    <location>
        <begin position="75"/>
        <end position="77"/>
    </location>
    <ligand>
        <name>substrate</name>
    </ligand>
</feature>
<dbReference type="PANTHER" id="PTHR11241">
    <property type="entry name" value="DEOXYURIDINE 5'-TRIPHOSPHATE NUCLEOTIDOHYDROLASE"/>
    <property type="match status" value="1"/>
</dbReference>
<evidence type="ECO:0000259" key="7">
    <source>
        <dbReference type="Pfam" id="PF00692"/>
    </source>
</evidence>
<sequence>MSSQSVHPLIPIEIAIQRLPNGGGLPLPAYASGGAAGMDVVAAETLTLRPGTRHAVATGFAMAIPPGYEVQVRPRSGLALKHGITCLNTPGTIDSDYRGEVKVILANLSEDNFEITRGDRIAQLVPAPVQRAVFAEVETLDETARGAGGFGSTGVASGTGDDAIEDDNIPENVGSLSAMKLRQPGE</sequence>
<comment type="catalytic activity">
    <reaction evidence="4 5">
        <text>dUTP + H2O = dUMP + diphosphate + H(+)</text>
        <dbReference type="Rhea" id="RHEA:10248"/>
        <dbReference type="ChEBI" id="CHEBI:15377"/>
        <dbReference type="ChEBI" id="CHEBI:15378"/>
        <dbReference type="ChEBI" id="CHEBI:33019"/>
        <dbReference type="ChEBI" id="CHEBI:61555"/>
        <dbReference type="ChEBI" id="CHEBI:246422"/>
        <dbReference type="EC" id="3.6.1.23"/>
    </reaction>
</comment>
<dbReference type="PANTHER" id="PTHR11241:SF0">
    <property type="entry name" value="DEOXYURIDINE 5'-TRIPHOSPHATE NUCLEOTIDOHYDROLASE"/>
    <property type="match status" value="1"/>
</dbReference>
<feature type="domain" description="dUTPase-like" evidence="7">
    <location>
        <begin position="26"/>
        <end position="154"/>
    </location>
</feature>
<dbReference type="NCBIfam" id="TIGR00576">
    <property type="entry name" value="dut"/>
    <property type="match status" value="1"/>
</dbReference>
<name>A0ABN1MBR5_9SPHN</name>
<evidence type="ECO:0000256" key="2">
    <source>
        <dbReference type="ARBA" id="ARBA00022801"/>
    </source>
</evidence>
<comment type="similarity">
    <text evidence="1 5">Belongs to the dUTPase family.</text>
</comment>
<keyword evidence="5" id="KW-0479">Metal-binding</keyword>
<evidence type="ECO:0000256" key="6">
    <source>
        <dbReference type="SAM" id="MobiDB-lite"/>
    </source>
</evidence>
<dbReference type="InterPro" id="IPR033704">
    <property type="entry name" value="dUTPase_trimeric"/>
</dbReference>